<reference evidence="7" key="1">
    <citation type="submission" date="2021-02" db="EMBL/GenBank/DDBJ databases">
        <authorList>
            <person name="Nowell W R."/>
        </authorList>
    </citation>
    <scope>NUCLEOTIDE SEQUENCE</scope>
</reference>
<dbReference type="InterPro" id="IPR007527">
    <property type="entry name" value="Znf_SWIM"/>
</dbReference>
<dbReference type="GO" id="GO:0061630">
    <property type="term" value="F:ubiquitin protein ligase activity"/>
    <property type="evidence" value="ECO:0007669"/>
    <property type="project" value="InterPro"/>
</dbReference>
<evidence type="ECO:0000259" key="5">
    <source>
        <dbReference type="PROSITE" id="PS50089"/>
    </source>
</evidence>
<keyword evidence="2" id="KW-0862">Zinc</keyword>
<dbReference type="AlphaFoldDB" id="A0A814B069"/>
<dbReference type="PROSITE" id="PS50966">
    <property type="entry name" value="ZF_SWIM"/>
    <property type="match status" value="1"/>
</dbReference>
<dbReference type="InterPro" id="IPR039903">
    <property type="entry name" value="Zswim2"/>
</dbReference>
<feature type="region of interest" description="Disordered" evidence="4">
    <location>
        <begin position="100"/>
        <end position="119"/>
    </location>
</feature>
<evidence type="ECO:0000256" key="1">
    <source>
        <dbReference type="ARBA" id="ARBA00022771"/>
    </source>
</evidence>
<gene>
    <name evidence="7" type="ORF">IZO911_LOCUS13249</name>
</gene>
<dbReference type="SMART" id="SM00184">
    <property type="entry name" value="RING"/>
    <property type="match status" value="1"/>
</dbReference>
<accession>A0A814B069</accession>
<dbReference type="EMBL" id="CAJNOE010000105">
    <property type="protein sequence ID" value="CAF0919815.1"/>
    <property type="molecule type" value="Genomic_DNA"/>
</dbReference>
<protein>
    <submittedName>
        <fullName evidence="7">Uncharacterized protein</fullName>
    </submittedName>
</protein>
<proteinExistence type="predicted"/>
<feature type="domain" description="RING-type" evidence="5">
    <location>
        <begin position="275"/>
        <end position="325"/>
    </location>
</feature>
<dbReference type="PROSITE" id="PS50089">
    <property type="entry name" value="ZF_RING_2"/>
    <property type="match status" value="1"/>
</dbReference>
<comment type="caution">
    <text evidence="7">The sequence shown here is derived from an EMBL/GenBank/DDBJ whole genome shotgun (WGS) entry which is preliminary data.</text>
</comment>
<evidence type="ECO:0000313" key="8">
    <source>
        <dbReference type="Proteomes" id="UP000663860"/>
    </source>
</evidence>
<evidence type="ECO:0000256" key="3">
    <source>
        <dbReference type="PROSITE-ProRule" id="PRU00175"/>
    </source>
</evidence>
<evidence type="ECO:0000256" key="4">
    <source>
        <dbReference type="SAM" id="MobiDB-lite"/>
    </source>
</evidence>
<sequence length="367" mass="42454">MNIPQRLAPKRKNVQDFTLSVVNESNSINESMPLSSKRQKKVTEKRLRRYRATMTVAIYDRIDRALNQRLYLLAITKSSNESKRKNVQDFTLSVVNESNSINESMPSSSSKRQKKVTEKRLRRYRATMTVAIYDRIDRALNQRLYLLAITKSSNESIYREFKVLGQTANVYTVTITHIPSCTCPDYAKGNLCKHIIFILHRVLKVDRNSPLIYQQALLTTELNEIFTKADLQNNDSSVLAEQPIREAYYAKTGDPDVILTSTNVTQKIIAADDECPICFESMINDENNIIFCSTSCGNNMHKNCFEKWRQAKSSINELVTCPLCRIEWKTVIEKNIDPKGYLNLAAYSTTNDYEEEIDDEWMFLNYW</sequence>
<dbReference type="GO" id="GO:0008270">
    <property type="term" value="F:zinc ion binding"/>
    <property type="evidence" value="ECO:0007669"/>
    <property type="project" value="UniProtKB-KW"/>
</dbReference>
<dbReference type="CDD" id="cd16494">
    <property type="entry name" value="RING-CH-C4HC3_ZSWM2"/>
    <property type="match status" value="1"/>
</dbReference>
<dbReference type="Pfam" id="PF04434">
    <property type="entry name" value="SWIM"/>
    <property type="match status" value="1"/>
</dbReference>
<feature type="compositionally biased region" description="Low complexity" evidence="4">
    <location>
        <begin position="100"/>
        <end position="110"/>
    </location>
</feature>
<dbReference type="SUPFAM" id="SSF57850">
    <property type="entry name" value="RING/U-box"/>
    <property type="match status" value="1"/>
</dbReference>
<dbReference type="PANTHER" id="PTHR21540">
    <property type="entry name" value="RING FINGER AND SWIM DOMAIN-CONTAINING PROTEIN 2"/>
    <property type="match status" value="1"/>
</dbReference>
<dbReference type="Pfam" id="PF13639">
    <property type="entry name" value="zf-RING_2"/>
    <property type="match status" value="1"/>
</dbReference>
<dbReference type="InterPro" id="IPR013083">
    <property type="entry name" value="Znf_RING/FYVE/PHD"/>
</dbReference>
<name>A0A814B069_9BILA</name>
<dbReference type="Proteomes" id="UP000663860">
    <property type="component" value="Unassembled WGS sequence"/>
</dbReference>
<feature type="domain" description="SWIM-type" evidence="6">
    <location>
        <begin position="171"/>
        <end position="203"/>
    </location>
</feature>
<keyword evidence="1 3" id="KW-0863">Zinc-finger</keyword>
<dbReference type="InterPro" id="IPR001841">
    <property type="entry name" value="Znf_RING"/>
</dbReference>
<evidence type="ECO:0000259" key="6">
    <source>
        <dbReference type="PROSITE" id="PS50966"/>
    </source>
</evidence>
<dbReference type="PANTHER" id="PTHR21540:SF0">
    <property type="entry name" value="PHD FAMILY PROTEIN"/>
    <property type="match status" value="1"/>
</dbReference>
<keyword evidence="1 3" id="KW-0479">Metal-binding</keyword>
<dbReference type="Gene3D" id="3.30.40.10">
    <property type="entry name" value="Zinc/RING finger domain, C3HC4 (zinc finger)"/>
    <property type="match status" value="1"/>
</dbReference>
<organism evidence="7 8">
    <name type="scientific">Adineta steineri</name>
    <dbReference type="NCBI Taxonomy" id="433720"/>
    <lineage>
        <taxon>Eukaryota</taxon>
        <taxon>Metazoa</taxon>
        <taxon>Spiralia</taxon>
        <taxon>Gnathifera</taxon>
        <taxon>Rotifera</taxon>
        <taxon>Eurotatoria</taxon>
        <taxon>Bdelloidea</taxon>
        <taxon>Adinetida</taxon>
        <taxon>Adinetidae</taxon>
        <taxon>Adineta</taxon>
    </lineage>
</organism>
<evidence type="ECO:0000313" key="7">
    <source>
        <dbReference type="EMBL" id="CAF0919815.1"/>
    </source>
</evidence>
<evidence type="ECO:0000256" key="2">
    <source>
        <dbReference type="ARBA" id="ARBA00022833"/>
    </source>
</evidence>